<evidence type="ECO:0000313" key="4">
    <source>
        <dbReference type="Proteomes" id="UP001217089"/>
    </source>
</evidence>
<evidence type="ECO:0000256" key="2">
    <source>
        <dbReference type="SAM" id="Phobius"/>
    </source>
</evidence>
<keyword evidence="2" id="KW-0812">Transmembrane</keyword>
<sequence length="187" mass="20992">MNTIQIDIIFMDRVNLVTIRPVEKFWVPFVFKLLGLLWQEVYNDANSAEFKKLKSDMESSVSKEFYAIISYIKSDDQLQSKTEVSTELQNIVQEGRLSGYTVDSTQGSYKVGDPEPVKEVTAAPPSTDEKPILTETVWIIIGVGAGGLLLVLILGTCNCIRIHKNKKTQYTDEVATNKVYHGTITKI</sequence>
<gene>
    <name evidence="3" type="ORF">KUTeg_007797</name>
</gene>
<keyword evidence="4" id="KW-1185">Reference proteome</keyword>
<accession>A0ABQ9FGI7</accession>
<dbReference type="EMBL" id="JARBDR010000337">
    <property type="protein sequence ID" value="KAJ8315647.1"/>
    <property type="molecule type" value="Genomic_DNA"/>
</dbReference>
<proteinExistence type="predicted"/>
<comment type="caution">
    <text evidence="3">The sequence shown here is derived from an EMBL/GenBank/DDBJ whole genome shotgun (WGS) entry which is preliminary data.</text>
</comment>
<keyword evidence="2" id="KW-1133">Transmembrane helix</keyword>
<dbReference type="Proteomes" id="UP001217089">
    <property type="component" value="Unassembled WGS sequence"/>
</dbReference>
<protein>
    <submittedName>
        <fullName evidence="3">Uncharacterized protein</fullName>
    </submittedName>
</protein>
<evidence type="ECO:0000313" key="3">
    <source>
        <dbReference type="EMBL" id="KAJ8315647.1"/>
    </source>
</evidence>
<feature type="transmembrane region" description="Helical" evidence="2">
    <location>
        <begin position="137"/>
        <end position="160"/>
    </location>
</feature>
<evidence type="ECO:0000256" key="1">
    <source>
        <dbReference type="SAM" id="MobiDB-lite"/>
    </source>
</evidence>
<name>A0ABQ9FGI7_TEGGR</name>
<reference evidence="3 4" key="1">
    <citation type="submission" date="2022-12" db="EMBL/GenBank/DDBJ databases">
        <title>Chromosome-level genome of Tegillarca granosa.</title>
        <authorList>
            <person name="Kim J."/>
        </authorList>
    </citation>
    <scope>NUCLEOTIDE SEQUENCE [LARGE SCALE GENOMIC DNA]</scope>
    <source>
        <strain evidence="3">Teg-2019</strain>
        <tissue evidence="3">Adductor muscle</tissue>
    </source>
</reference>
<organism evidence="3 4">
    <name type="scientific">Tegillarca granosa</name>
    <name type="common">Malaysian cockle</name>
    <name type="synonym">Anadara granosa</name>
    <dbReference type="NCBI Taxonomy" id="220873"/>
    <lineage>
        <taxon>Eukaryota</taxon>
        <taxon>Metazoa</taxon>
        <taxon>Spiralia</taxon>
        <taxon>Lophotrochozoa</taxon>
        <taxon>Mollusca</taxon>
        <taxon>Bivalvia</taxon>
        <taxon>Autobranchia</taxon>
        <taxon>Pteriomorphia</taxon>
        <taxon>Arcoida</taxon>
        <taxon>Arcoidea</taxon>
        <taxon>Arcidae</taxon>
        <taxon>Tegillarca</taxon>
    </lineage>
</organism>
<keyword evidence="2" id="KW-0472">Membrane</keyword>
<feature type="region of interest" description="Disordered" evidence="1">
    <location>
        <begin position="106"/>
        <end position="126"/>
    </location>
</feature>